<dbReference type="InterPro" id="IPR036412">
    <property type="entry name" value="HAD-like_sf"/>
</dbReference>
<keyword evidence="2" id="KW-1185">Reference proteome</keyword>
<dbReference type="Proteomes" id="UP000294299">
    <property type="component" value="Chromosome NFRAN"/>
</dbReference>
<protein>
    <submittedName>
        <fullName evidence="1">Haloacid dehalogenase-like hydrolase</fullName>
    </submittedName>
</protein>
<organism evidence="1 2">
    <name type="scientific">Candidatus Nitrosocosmicus franklandianus</name>
    <dbReference type="NCBI Taxonomy" id="1798806"/>
    <lineage>
        <taxon>Archaea</taxon>
        <taxon>Nitrososphaerota</taxon>
        <taxon>Nitrososphaeria</taxon>
        <taxon>Nitrososphaerales</taxon>
        <taxon>Nitrososphaeraceae</taxon>
        <taxon>Candidatus Nitrosocosmicus</taxon>
    </lineage>
</organism>
<dbReference type="AlphaFoldDB" id="A0A484IDF9"/>
<dbReference type="KEGG" id="nfn:NFRAN_2455"/>
<dbReference type="OrthoDB" id="27667at2157"/>
<dbReference type="InterPro" id="IPR023214">
    <property type="entry name" value="HAD_sf"/>
</dbReference>
<name>A0A484IDF9_9ARCH</name>
<sequence length="93" mass="10591">MYITKVSKGDAFEIVVSKLSQISDITGQIMYLGDSENDDPAFRKSDVSIGVSSDDRLSPRLDYTYTIKFENLPSFFNRLVDNNYIFSESLLTF</sequence>
<dbReference type="GeneID" id="39421651"/>
<keyword evidence="1" id="KW-0378">Hydrolase</keyword>
<proteinExistence type="predicted"/>
<reference evidence="1 2" key="1">
    <citation type="submission" date="2019-02" db="EMBL/GenBank/DDBJ databases">
        <authorList>
            <person name="Lehtovirta-Morley E L."/>
        </authorList>
    </citation>
    <scope>NUCLEOTIDE SEQUENCE [LARGE SCALE GENOMIC DNA]</scope>
    <source>
        <strain evidence="1">NFRAN1</strain>
    </source>
</reference>
<dbReference type="RefSeq" id="WP_134484891.1">
    <property type="nucleotide sequence ID" value="NZ_LR216287.1"/>
</dbReference>
<dbReference type="GO" id="GO:0016787">
    <property type="term" value="F:hydrolase activity"/>
    <property type="evidence" value="ECO:0007669"/>
    <property type="project" value="UniProtKB-KW"/>
</dbReference>
<accession>A0A484IDF9</accession>
<evidence type="ECO:0000313" key="1">
    <source>
        <dbReference type="EMBL" id="VFJ14777.1"/>
    </source>
</evidence>
<dbReference type="SUPFAM" id="SSF56784">
    <property type="entry name" value="HAD-like"/>
    <property type="match status" value="1"/>
</dbReference>
<gene>
    <name evidence="1" type="ORF">NFRAN_2455</name>
</gene>
<dbReference type="EMBL" id="LR216287">
    <property type="protein sequence ID" value="VFJ14777.1"/>
    <property type="molecule type" value="Genomic_DNA"/>
</dbReference>
<dbReference type="Gene3D" id="3.40.50.1000">
    <property type="entry name" value="HAD superfamily/HAD-like"/>
    <property type="match status" value="1"/>
</dbReference>
<evidence type="ECO:0000313" key="2">
    <source>
        <dbReference type="Proteomes" id="UP000294299"/>
    </source>
</evidence>